<reference evidence="2" key="2">
    <citation type="submission" date="2009-08" db="EMBL/GenBank/DDBJ databases">
        <authorList>
            <person name="Shrivastava S."/>
            <person name="Brinkac L.M."/>
            <person name="Dodson R.J."/>
            <person name="Harkins D.M."/>
            <person name="Durkin A.S."/>
            <person name="Sutton G."/>
        </authorList>
    </citation>
    <scope>NUCLEOTIDE SEQUENCE</scope>
    <source>
        <strain evidence="2">Eklund 17B</strain>
    </source>
</reference>
<proteinExistence type="predicted"/>
<organism evidence="2">
    <name type="scientific">Clostridium botulinum (strain Eklund 17B / Type B)</name>
    <dbReference type="NCBI Taxonomy" id="935198"/>
    <lineage>
        <taxon>Bacteria</taxon>
        <taxon>Bacillati</taxon>
        <taxon>Bacillota</taxon>
        <taxon>Clostridia</taxon>
        <taxon>Eubacteriales</taxon>
        <taxon>Clostridiaceae</taxon>
        <taxon>Clostridium</taxon>
    </lineage>
</organism>
<accession>U4P3X1</accession>
<feature type="domain" description="DUF5348" evidence="1">
    <location>
        <begin position="6"/>
        <end position="75"/>
    </location>
</feature>
<dbReference type="EMBL" id="CP001056">
    <property type="protein sequence ID" value="ACD22236.1"/>
    <property type="molecule type" value="Genomic_DNA"/>
</dbReference>
<dbReference type="KEGG" id="cbk:CLL_A0036"/>
<gene>
    <name evidence="2" type="ordered locus">CLL_A0036</name>
</gene>
<dbReference type="PATRIC" id="fig|935198.13.peg.27"/>
<evidence type="ECO:0000259" key="1">
    <source>
        <dbReference type="Pfam" id="PF17295"/>
    </source>
</evidence>
<accession>B2THD8</accession>
<dbReference type="Pfam" id="PF17295">
    <property type="entry name" value="DUF5348"/>
    <property type="match status" value="1"/>
</dbReference>
<reference evidence="2" key="1">
    <citation type="submission" date="2009-06" db="EMBL/GenBank/DDBJ databases">
        <authorList>
            <consortium name="US DOE Joint Genome Institute (JGI-PGF)"/>
            <person name="Lucas S."/>
            <person name="Copeland A."/>
            <person name="Lapidus A."/>
            <person name="Glavina del Rio T."/>
            <person name="Dalin E."/>
            <person name="Tice H."/>
            <person name="Bruce D."/>
            <person name="Goodwin L."/>
            <person name="Pitluck S."/>
            <person name="Kyrpides N."/>
            <person name="Mavromatis K."/>
            <person name="Ivanova N."/>
            <person name="Saunders E."/>
            <person name="Brettin T."/>
            <person name="Detter J.C."/>
            <person name="Han C."/>
            <person name="Larimer F."/>
            <person name="Land M."/>
            <person name="Hauser L."/>
            <person name="Markowitz V."/>
            <person name="Cheng J.-F."/>
            <person name="Hugenholtz P."/>
            <person name="Woyke T."/>
            <person name="Wu D."/>
            <person name="Gronow S."/>
            <person name="Klenk H.-P."/>
            <person name="Eisen J.A."/>
        </authorList>
    </citation>
    <scope>NUCLEOTIDE SEQUENCE</scope>
    <source>
        <strain evidence="2">Eklund 17B</strain>
    </source>
</reference>
<evidence type="ECO:0000313" key="2">
    <source>
        <dbReference type="EMBL" id="ACD22236.1"/>
    </source>
</evidence>
<dbReference type="Gene3D" id="2.40.10.390">
    <property type="match status" value="1"/>
</dbReference>
<name>B2THD8_CLOBB</name>
<dbReference type="AlphaFoldDB" id="B2THD8"/>
<sequence>MSKRTGILGYNYNNERYSILNAMDLWEDSGLHCGEVLEVFIDGKWIADRIEIGKGEWYLIYSKLHGEQLEGLRIRF</sequence>
<protein>
    <recommendedName>
        <fullName evidence="1">DUF5348 domain-containing protein</fullName>
    </recommendedName>
</protein>
<dbReference type="HOGENOM" id="CLU_194457_0_0_9"/>
<dbReference type="InterPro" id="IPR035255">
    <property type="entry name" value="DUF5348"/>
</dbReference>